<dbReference type="AlphaFoldDB" id="A0A0E9UYS7"/>
<accession>A0A0E9UYS7</accession>
<reference evidence="1" key="2">
    <citation type="journal article" date="2015" name="Fish Shellfish Immunol.">
        <title>Early steps in the European eel (Anguilla anguilla)-Vibrio vulnificus interaction in the gills: Role of the RtxA13 toxin.</title>
        <authorList>
            <person name="Callol A."/>
            <person name="Pajuelo D."/>
            <person name="Ebbesson L."/>
            <person name="Teles M."/>
            <person name="MacKenzie S."/>
            <person name="Amaro C."/>
        </authorList>
    </citation>
    <scope>NUCLEOTIDE SEQUENCE</scope>
</reference>
<organism evidence="1">
    <name type="scientific">Anguilla anguilla</name>
    <name type="common">European freshwater eel</name>
    <name type="synonym">Muraena anguilla</name>
    <dbReference type="NCBI Taxonomy" id="7936"/>
    <lineage>
        <taxon>Eukaryota</taxon>
        <taxon>Metazoa</taxon>
        <taxon>Chordata</taxon>
        <taxon>Craniata</taxon>
        <taxon>Vertebrata</taxon>
        <taxon>Euteleostomi</taxon>
        <taxon>Actinopterygii</taxon>
        <taxon>Neopterygii</taxon>
        <taxon>Teleostei</taxon>
        <taxon>Anguilliformes</taxon>
        <taxon>Anguillidae</taxon>
        <taxon>Anguilla</taxon>
    </lineage>
</organism>
<dbReference type="EMBL" id="GBXM01038429">
    <property type="protein sequence ID" value="JAH70148.1"/>
    <property type="molecule type" value="Transcribed_RNA"/>
</dbReference>
<name>A0A0E9UYS7_ANGAN</name>
<evidence type="ECO:0000313" key="1">
    <source>
        <dbReference type="EMBL" id="JAH70148.1"/>
    </source>
</evidence>
<protein>
    <submittedName>
        <fullName evidence="1">Uncharacterized protein</fullName>
    </submittedName>
</protein>
<reference evidence="1" key="1">
    <citation type="submission" date="2014-11" db="EMBL/GenBank/DDBJ databases">
        <authorList>
            <person name="Amaro Gonzalez C."/>
        </authorList>
    </citation>
    <scope>NUCLEOTIDE SEQUENCE</scope>
</reference>
<proteinExistence type="predicted"/>
<sequence>MGPCRHPARRSFSRPKMNICVFRRALTEGSDATAVVW</sequence>